<accession>F7PT12</accession>
<evidence type="ECO:0000313" key="3">
    <source>
        <dbReference type="EMBL" id="ERJ12576.1"/>
    </source>
</evidence>
<dbReference type="Proteomes" id="UP000005707">
    <property type="component" value="Unassembled WGS sequence"/>
</dbReference>
<dbReference type="RefSeq" id="WP_008824842.1">
    <property type="nucleotide sequence ID" value="NZ_AFNU02000004.1"/>
</dbReference>
<feature type="transmembrane region" description="Helical" evidence="1">
    <location>
        <begin position="9"/>
        <end position="34"/>
    </location>
</feature>
<reference evidence="3 4" key="2">
    <citation type="journal article" date="2013" name="PLoS ONE">
        <title>INDIGO - INtegrated Data Warehouse of MIcrobial GenOmes with Examples from the Red Sea Extremophiles.</title>
        <authorList>
            <person name="Alam I."/>
            <person name="Antunes A."/>
            <person name="Kamau A.A."/>
            <person name="Ba Alawi W."/>
            <person name="Kalkatawi M."/>
            <person name="Stingl U."/>
            <person name="Bajic V.B."/>
        </authorList>
    </citation>
    <scope>NUCLEOTIDE SEQUENCE [LARGE SCALE GENOMIC DNA]</scope>
    <source>
        <strain evidence="3 4">SSD-17B</strain>
    </source>
</reference>
<sequence>MKRTGEKTLAFISGILGTILSLIGIVTMVLYTMISNDATIINAPEFDEYRETLLTQVEGLTAYTYIAAISMLVASILSLIAGIRLTNKNNKKMGLFLLIAAFLFLIAQSWVFLLLTLIAGIMAVKREEQYDEFIK</sequence>
<feature type="domain" description="DUF4064" evidence="2">
    <location>
        <begin position="2"/>
        <end position="106"/>
    </location>
</feature>
<keyword evidence="4" id="KW-1185">Reference proteome</keyword>
<feature type="transmembrane region" description="Helical" evidence="1">
    <location>
        <begin position="95"/>
        <end position="123"/>
    </location>
</feature>
<comment type="caution">
    <text evidence="3">The sequence shown here is derived from an EMBL/GenBank/DDBJ whole genome shotgun (WGS) entry which is preliminary data.</text>
</comment>
<name>F7PT12_9MOLU</name>
<proteinExistence type="predicted"/>
<keyword evidence="1" id="KW-0472">Membrane</keyword>
<evidence type="ECO:0000256" key="1">
    <source>
        <dbReference type="SAM" id="Phobius"/>
    </source>
</evidence>
<feature type="transmembrane region" description="Helical" evidence="1">
    <location>
        <begin position="62"/>
        <end position="83"/>
    </location>
</feature>
<evidence type="ECO:0000259" key="2">
    <source>
        <dbReference type="Pfam" id="PF13273"/>
    </source>
</evidence>
<dbReference type="InterPro" id="IPR025273">
    <property type="entry name" value="DUF4064"/>
</dbReference>
<dbReference type="Pfam" id="PF13273">
    <property type="entry name" value="DUF4064"/>
    <property type="match status" value="1"/>
</dbReference>
<reference evidence="3 4" key="1">
    <citation type="journal article" date="2011" name="J. Bacteriol.">
        <title>Genome sequence of Haloplasma contractile, an unusual contractile bacterium from a deep-sea anoxic brine lake.</title>
        <authorList>
            <person name="Antunes A."/>
            <person name="Alam I."/>
            <person name="El Dorry H."/>
            <person name="Siam R."/>
            <person name="Robertson A."/>
            <person name="Bajic V.B."/>
            <person name="Stingl U."/>
        </authorList>
    </citation>
    <scope>NUCLEOTIDE SEQUENCE [LARGE SCALE GENOMIC DNA]</scope>
    <source>
        <strain evidence="3 4">SSD-17B</strain>
    </source>
</reference>
<evidence type="ECO:0000313" key="4">
    <source>
        <dbReference type="Proteomes" id="UP000005707"/>
    </source>
</evidence>
<dbReference type="STRING" id="1033810.HLPCO_001562"/>
<protein>
    <recommendedName>
        <fullName evidence="2">DUF4064 domain-containing protein</fullName>
    </recommendedName>
</protein>
<dbReference type="AlphaFoldDB" id="F7PT12"/>
<dbReference type="EMBL" id="AFNU02000004">
    <property type="protein sequence ID" value="ERJ12576.1"/>
    <property type="molecule type" value="Genomic_DNA"/>
</dbReference>
<organism evidence="3 4">
    <name type="scientific">Haloplasma contractile SSD-17B</name>
    <dbReference type="NCBI Taxonomy" id="1033810"/>
    <lineage>
        <taxon>Bacteria</taxon>
        <taxon>Bacillati</taxon>
        <taxon>Mycoplasmatota</taxon>
        <taxon>Mollicutes</taxon>
        <taxon>Haloplasmatales</taxon>
        <taxon>Haloplasmataceae</taxon>
        <taxon>Haloplasma</taxon>
    </lineage>
</organism>
<keyword evidence="1" id="KW-1133">Transmembrane helix</keyword>
<gene>
    <name evidence="3" type="ORF">HLPCO_001562</name>
</gene>
<dbReference type="InParanoid" id="F7PT12"/>
<keyword evidence="1" id="KW-0812">Transmembrane</keyword>